<dbReference type="Pfam" id="PF03061">
    <property type="entry name" value="4HBT"/>
    <property type="match status" value="1"/>
</dbReference>
<feature type="domain" description="Thioesterase" evidence="2">
    <location>
        <begin position="208"/>
        <end position="272"/>
    </location>
</feature>
<dbReference type="EMBL" id="DS028094">
    <property type="protein sequence ID" value="KMP04084.1"/>
    <property type="molecule type" value="Genomic_DNA"/>
</dbReference>
<evidence type="ECO:0000256" key="1">
    <source>
        <dbReference type="SAM" id="Phobius"/>
    </source>
</evidence>
<proteinExistence type="predicted"/>
<keyword evidence="1" id="KW-0812">Transmembrane</keyword>
<accession>A0A0J6YAP1</accession>
<gene>
    <name evidence="3" type="ORF">CIRG_03775</name>
</gene>
<dbReference type="PANTHER" id="PTHR47260:SF7">
    <property type="entry name" value="THIOESTERASE FAMILY PROTEIN (AFU_ORTHOLOGUE AFUA_1G10800)"/>
    <property type="match status" value="1"/>
</dbReference>
<dbReference type="InterPro" id="IPR006683">
    <property type="entry name" value="Thioestr_dom"/>
</dbReference>
<evidence type="ECO:0000259" key="2">
    <source>
        <dbReference type="Pfam" id="PF03061"/>
    </source>
</evidence>
<dbReference type="OrthoDB" id="506431at2759"/>
<dbReference type="InterPro" id="IPR029069">
    <property type="entry name" value="HotDog_dom_sf"/>
</dbReference>
<protein>
    <submittedName>
        <fullName evidence="3">Thioesterase family protein</fullName>
    </submittedName>
</protein>
<dbReference type="SUPFAM" id="SSF54637">
    <property type="entry name" value="Thioesterase/thiol ester dehydrase-isomerase"/>
    <property type="match status" value="1"/>
</dbReference>
<dbReference type="STRING" id="404692.A0A0J6YAP1"/>
<dbReference type="PANTHER" id="PTHR47260">
    <property type="entry name" value="UPF0644 PROTEIN PB2B4.06"/>
    <property type="match status" value="1"/>
</dbReference>
<feature type="transmembrane region" description="Helical" evidence="1">
    <location>
        <begin position="75"/>
        <end position="96"/>
    </location>
</feature>
<dbReference type="InterPro" id="IPR052061">
    <property type="entry name" value="PTE-AB_protein"/>
</dbReference>
<keyword evidence="1" id="KW-0472">Membrane</keyword>
<evidence type="ECO:0000313" key="4">
    <source>
        <dbReference type="Proteomes" id="UP000054565"/>
    </source>
</evidence>
<sequence length="311" mass="34084">MTIFRSPYLVVRRGAASTLLITGHLAPLSVALAQQGPLFLRFTSQHIGPRSNRCYSSGQTLPSSPSPPSFKKRSIFRRLLGFSAIAVLSFVIGTTANSKLFSMHSTVTQILSDEAKPDPYKAEDEFAREVDEHINSHPLTQSMRENPLFKESRPHLQIPVEMRSHSLTGGTLTGPNKIVVPPYVWNEEGGKSMVSMFYLGADVSGHPGIVHGGLLATMLDEGLARCCFPSLPNKIGVTANLNIDYRRPAAAGSYFVLRAKTTKVEGRKAWVEGWIETLPDDGSDPTILVEAKALFVEPKNAAILPRLYRAE</sequence>
<reference evidence="4" key="1">
    <citation type="journal article" date="2010" name="Genome Res.">
        <title>Population genomic sequencing of Coccidioides fungi reveals recent hybridization and transposon control.</title>
        <authorList>
            <person name="Neafsey D.E."/>
            <person name="Barker B.M."/>
            <person name="Sharpton T.J."/>
            <person name="Stajich J.E."/>
            <person name="Park D.J."/>
            <person name="Whiston E."/>
            <person name="Hung C.-Y."/>
            <person name="McMahan C."/>
            <person name="White J."/>
            <person name="Sykes S."/>
            <person name="Heiman D."/>
            <person name="Young S."/>
            <person name="Zeng Q."/>
            <person name="Abouelleil A."/>
            <person name="Aftuck L."/>
            <person name="Bessette D."/>
            <person name="Brown A."/>
            <person name="FitzGerald M."/>
            <person name="Lui A."/>
            <person name="Macdonald J.P."/>
            <person name="Priest M."/>
            <person name="Orbach M.J."/>
            <person name="Galgiani J.N."/>
            <person name="Kirkland T.N."/>
            <person name="Cole G.T."/>
            <person name="Birren B.W."/>
            <person name="Henn M.R."/>
            <person name="Taylor J.W."/>
            <person name="Rounsley S.D."/>
        </authorList>
    </citation>
    <scope>NUCLEOTIDE SEQUENCE [LARGE SCALE GENOMIC DNA]</scope>
    <source>
        <strain evidence="4">RMSCC 2394</strain>
    </source>
</reference>
<dbReference type="Gene3D" id="3.10.129.10">
    <property type="entry name" value="Hotdog Thioesterase"/>
    <property type="match status" value="1"/>
</dbReference>
<organism evidence="3 4">
    <name type="scientific">Coccidioides immitis RMSCC 2394</name>
    <dbReference type="NCBI Taxonomy" id="404692"/>
    <lineage>
        <taxon>Eukaryota</taxon>
        <taxon>Fungi</taxon>
        <taxon>Dikarya</taxon>
        <taxon>Ascomycota</taxon>
        <taxon>Pezizomycotina</taxon>
        <taxon>Eurotiomycetes</taxon>
        <taxon>Eurotiomycetidae</taxon>
        <taxon>Onygenales</taxon>
        <taxon>Onygenaceae</taxon>
        <taxon>Coccidioides</taxon>
    </lineage>
</organism>
<evidence type="ECO:0000313" key="3">
    <source>
        <dbReference type="EMBL" id="KMP04084.1"/>
    </source>
</evidence>
<name>A0A0J6YAP1_COCIT</name>
<dbReference type="Proteomes" id="UP000054565">
    <property type="component" value="Unassembled WGS sequence"/>
</dbReference>
<dbReference type="AlphaFoldDB" id="A0A0J6YAP1"/>
<dbReference type="CDD" id="cd03443">
    <property type="entry name" value="PaaI_thioesterase"/>
    <property type="match status" value="1"/>
</dbReference>
<keyword evidence="1" id="KW-1133">Transmembrane helix</keyword>